<name>A0A833YW65_9CHIR</name>
<dbReference type="Proteomes" id="UP000664940">
    <property type="component" value="Unassembled WGS sequence"/>
</dbReference>
<dbReference type="EMBL" id="JABVXQ010000013">
    <property type="protein sequence ID" value="KAF6081703.1"/>
    <property type="molecule type" value="Genomic_DNA"/>
</dbReference>
<feature type="region of interest" description="Disordered" evidence="1">
    <location>
        <begin position="1"/>
        <end position="55"/>
    </location>
</feature>
<proteinExistence type="predicted"/>
<organism evidence="2 3">
    <name type="scientific">Phyllostomus discolor</name>
    <name type="common">pale spear-nosed bat</name>
    <dbReference type="NCBI Taxonomy" id="89673"/>
    <lineage>
        <taxon>Eukaryota</taxon>
        <taxon>Metazoa</taxon>
        <taxon>Chordata</taxon>
        <taxon>Craniata</taxon>
        <taxon>Vertebrata</taxon>
        <taxon>Euteleostomi</taxon>
        <taxon>Mammalia</taxon>
        <taxon>Eutheria</taxon>
        <taxon>Laurasiatheria</taxon>
        <taxon>Chiroptera</taxon>
        <taxon>Yangochiroptera</taxon>
        <taxon>Phyllostomidae</taxon>
        <taxon>Phyllostominae</taxon>
        <taxon>Phyllostomus</taxon>
    </lineage>
</organism>
<dbReference type="AlphaFoldDB" id="A0A833YW65"/>
<evidence type="ECO:0000313" key="2">
    <source>
        <dbReference type="EMBL" id="KAF6081703.1"/>
    </source>
</evidence>
<reference evidence="2 3" key="1">
    <citation type="journal article" date="2020" name="Nature">
        <title>Six reference-quality genomes reveal evolution of bat adaptations.</title>
        <authorList>
            <person name="Jebb D."/>
            <person name="Huang Z."/>
            <person name="Pippel M."/>
            <person name="Hughes G.M."/>
            <person name="Lavrichenko K."/>
            <person name="Devanna P."/>
            <person name="Winkler S."/>
            <person name="Jermiin L.S."/>
            <person name="Skirmuntt E.C."/>
            <person name="Katzourakis A."/>
            <person name="Burkitt-Gray L."/>
            <person name="Ray D.A."/>
            <person name="Sullivan K.A.M."/>
            <person name="Roscito J.G."/>
            <person name="Kirilenko B.M."/>
            <person name="Davalos L.M."/>
            <person name="Corthals A.P."/>
            <person name="Power M.L."/>
            <person name="Jones G."/>
            <person name="Ransome R.D."/>
            <person name="Dechmann D.K.N."/>
            <person name="Locatelli A.G."/>
            <person name="Puechmaille S.J."/>
            <person name="Fedrigo O."/>
            <person name="Jarvis E.D."/>
            <person name="Hiller M."/>
            <person name="Vernes S.C."/>
            <person name="Myers E.W."/>
            <person name="Teeling E.C."/>
        </authorList>
    </citation>
    <scope>NUCLEOTIDE SEQUENCE [LARGE SCALE GENOMIC DNA]</scope>
    <source>
        <strain evidence="2">Bat1K_MPI-CBG_1</strain>
    </source>
</reference>
<evidence type="ECO:0000256" key="1">
    <source>
        <dbReference type="SAM" id="MobiDB-lite"/>
    </source>
</evidence>
<accession>A0A833YW65</accession>
<gene>
    <name evidence="2" type="ORF">HJG60_008726</name>
</gene>
<sequence length="130" mass="13985">MEPECLGSHQRRAVQDNWSTRSIHCGLSGPVSPGQSQSNRPKRQVNEPPRPPGAAGSLYLKTALCRTVWGCLWACPPEVPCYPAPGPCIEQHLEPWGSLTPSRDLPGACEQGACFACILFPSSFQALGCP</sequence>
<evidence type="ECO:0000313" key="3">
    <source>
        <dbReference type="Proteomes" id="UP000664940"/>
    </source>
</evidence>
<comment type="caution">
    <text evidence="2">The sequence shown here is derived from an EMBL/GenBank/DDBJ whole genome shotgun (WGS) entry which is preliminary data.</text>
</comment>
<protein>
    <submittedName>
        <fullName evidence="2">Uncharacterized protein</fullName>
    </submittedName>
</protein>